<dbReference type="InterPro" id="IPR023214">
    <property type="entry name" value="HAD_sf"/>
</dbReference>
<keyword evidence="2" id="KW-1185">Reference proteome</keyword>
<evidence type="ECO:0000313" key="1">
    <source>
        <dbReference type="EMBL" id="PRY17408.1"/>
    </source>
</evidence>
<organism evidence="1 2">
    <name type="scientific">Kineococcus rhizosphaerae</name>
    <dbReference type="NCBI Taxonomy" id="559628"/>
    <lineage>
        <taxon>Bacteria</taxon>
        <taxon>Bacillati</taxon>
        <taxon>Actinomycetota</taxon>
        <taxon>Actinomycetes</taxon>
        <taxon>Kineosporiales</taxon>
        <taxon>Kineosporiaceae</taxon>
        <taxon>Kineococcus</taxon>
    </lineage>
</organism>
<evidence type="ECO:0008006" key="3">
    <source>
        <dbReference type="Google" id="ProtNLM"/>
    </source>
</evidence>
<dbReference type="OrthoDB" id="1666512at2"/>
<dbReference type="InterPro" id="IPR024197">
    <property type="entry name" value="TPP-like"/>
</dbReference>
<evidence type="ECO:0000313" key="2">
    <source>
        <dbReference type="Proteomes" id="UP000238083"/>
    </source>
</evidence>
<dbReference type="SUPFAM" id="SSF56784">
    <property type="entry name" value="HAD-like"/>
    <property type="match status" value="1"/>
</dbReference>
<proteinExistence type="predicted"/>
<dbReference type="RefSeq" id="WP_106208155.1">
    <property type="nucleotide sequence ID" value="NZ_PVZF01000002.1"/>
</dbReference>
<gene>
    <name evidence="1" type="ORF">CLV37_102371</name>
</gene>
<sequence length="272" mass="29018">MRLLAASDLDQTLVFSSRSAQADPAGLVPVEEYRDATISWVTPGAWSVLADLVASGGFVPVTTRTPEQYARIRWPQEPPRYAVCANGGVVLVDGVPDADWDTAVRERLRASAPLADVVAVLTRLARELLAVVPGSQEPSVREVPGLFGYVVLREGQREALEGPRLGDLTARFDAWGYAVSLQGRKLYAVPRPLTKSAAVAEVVTRCGAEGFVAAGDSLLDVDLLLAAQSARRPRHGELLRTGWQDPGVELTDAAGAAAGEEIARWLLARTAG</sequence>
<dbReference type="Proteomes" id="UP000238083">
    <property type="component" value="Unassembled WGS sequence"/>
</dbReference>
<dbReference type="InterPro" id="IPR036412">
    <property type="entry name" value="HAD-like_sf"/>
</dbReference>
<dbReference type="Gene3D" id="3.40.50.1000">
    <property type="entry name" value="HAD superfamily/HAD-like"/>
    <property type="match status" value="1"/>
</dbReference>
<comment type="caution">
    <text evidence="1">The sequence shown here is derived from an EMBL/GenBank/DDBJ whole genome shotgun (WGS) entry which is preliminary data.</text>
</comment>
<name>A0A2T0R8B7_9ACTN</name>
<dbReference type="EMBL" id="PVZF01000002">
    <property type="protein sequence ID" value="PRY17408.1"/>
    <property type="molecule type" value="Genomic_DNA"/>
</dbReference>
<reference evidence="1 2" key="1">
    <citation type="submission" date="2018-03" db="EMBL/GenBank/DDBJ databases">
        <title>Genomic Encyclopedia of Archaeal and Bacterial Type Strains, Phase II (KMG-II): from individual species to whole genera.</title>
        <authorList>
            <person name="Goeker M."/>
        </authorList>
    </citation>
    <scope>NUCLEOTIDE SEQUENCE [LARGE SCALE GENOMIC DNA]</scope>
    <source>
        <strain evidence="1 2">DSM 19711</strain>
    </source>
</reference>
<accession>A0A2T0R8B7</accession>
<dbReference type="PIRSF" id="PIRSF030802">
    <property type="entry name" value="UCP030802"/>
    <property type="match status" value="1"/>
</dbReference>
<protein>
    <recommendedName>
        <fullName evidence="3">Hydroxymethylpyrimidine pyrophosphatase-like HAD family hydrolase</fullName>
    </recommendedName>
</protein>
<dbReference type="AlphaFoldDB" id="A0A2T0R8B7"/>